<feature type="domain" description="Ribosomal protein eL8/eL30/eS12/Gadd45" evidence="5">
    <location>
        <begin position="29"/>
        <end position="114"/>
    </location>
</feature>
<dbReference type="InterPro" id="IPR029064">
    <property type="entry name" value="Ribosomal_eL30-like_sf"/>
</dbReference>
<name>A0ABD6EVL4_9BILA</name>
<evidence type="ECO:0000259" key="5">
    <source>
        <dbReference type="Pfam" id="PF01248"/>
    </source>
</evidence>
<protein>
    <recommendedName>
        <fullName evidence="4">40S ribosomal protein S12</fullName>
    </recommendedName>
</protein>
<dbReference type="Gene3D" id="3.30.1330.30">
    <property type="match status" value="1"/>
</dbReference>
<dbReference type="Proteomes" id="UP001608902">
    <property type="component" value="Unassembled WGS sequence"/>
</dbReference>
<dbReference type="PANTHER" id="PTHR11843">
    <property type="entry name" value="40S RIBOSOMAL PROTEIN S12"/>
    <property type="match status" value="1"/>
</dbReference>
<dbReference type="InterPro" id="IPR004038">
    <property type="entry name" value="Ribosomal_eL8/eL30/eS12/Gad45"/>
</dbReference>
<comment type="similarity">
    <text evidence="1 4">Belongs to the eukaryotic ribosomal protein eS12 family.</text>
</comment>
<sequence>MSEAVGDDAKRVSSAAPVLTEEKLDVNTALKRVLRSAIVVDGLAKGLHEAAKALDKRQAFFCILAENCDEPMYKKLVEALCSEHQINIITVKDKKQIGEWIGLCKYDKEGKARKVG</sequence>
<keyword evidence="7" id="KW-1185">Reference proteome</keyword>
<evidence type="ECO:0000313" key="7">
    <source>
        <dbReference type="Proteomes" id="UP001608902"/>
    </source>
</evidence>
<dbReference type="SUPFAM" id="SSF55315">
    <property type="entry name" value="L30e-like"/>
    <property type="match status" value="1"/>
</dbReference>
<evidence type="ECO:0000256" key="4">
    <source>
        <dbReference type="RuleBase" id="RU000670"/>
    </source>
</evidence>
<evidence type="ECO:0000256" key="3">
    <source>
        <dbReference type="ARBA" id="ARBA00023274"/>
    </source>
</evidence>
<dbReference type="AlphaFoldDB" id="A0ABD6EVL4"/>
<dbReference type="EMBL" id="JBGFUD010014660">
    <property type="protein sequence ID" value="MFH4983978.1"/>
    <property type="molecule type" value="Genomic_DNA"/>
</dbReference>
<gene>
    <name evidence="6" type="ORF">AB6A40_010687</name>
</gene>
<proteinExistence type="inferred from homology"/>
<evidence type="ECO:0000256" key="2">
    <source>
        <dbReference type="ARBA" id="ARBA00022980"/>
    </source>
</evidence>
<keyword evidence="3 4" id="KW-0687">Ribonucleoprotein</keyword>
<dbReference type="GO" id="GO:0005840">
    <property type="term" value="C:ribosome"/>
    <property type="evidence" value="ECO:0007669"/>
    <property type="project" value="UniProtKB-KW"/>
</dbReference>
<dbReference type="Pfam" id="PF01248">
    <property type="entry name" value="Ribosomal_L7Ae"/>
    <property type="match status" value="1"/>
</dbReference>
<evidence type="ECO:0000256" key="1">
    <source>
        <dbReference type="ARBA" id="ARBA00005824"/>
    </source>
</evidence>
<comment type="caution">
    <text evidence="6">The sequence shown here is derived from an EMBL/GenBank/DDBJ whole genome shotgun (WGS) entry which is preliminary data.</text>
</comment>
<dbReference type="GO" id="GO:1990904">
    <property type="term" value="C:ribonucleoprotein complex"/>
    <property type="evidence" value="ECO:0007669"/>
    <property type="project" value="UniProtKB-KW"/>
</dbReference>
<keyword evidence="2 4" id="KW-0689">Ribosomal protein</keyword>
<accession>A0ABD6EVL4</accession>
<organism evidence="6 7">
    <name type="scientific">Gnathostoma spinigerum</name>
    <dbReference type="NCBI Taxonomy" id="75299"/>
    <lineage>
        <taxon>Eukaryota</taxon>
        <taxon>Metazoa</taxon>
        <taxon>Ecdysozoa</taxon>
        <taxon>Nematoda</taxon>
        <taxon>Chromadorea</taxon>
        <taxon>Rhabditida</taxon>
        <taxon>Spirurina</taxon>
        <taxon>Gnathostomatomorpha</taxon>
        <taxon>Gnathostomatoidea</taxon>
        <taxon>Gnathostomatidae</taxon>
        <taxon>Gnathostoma</taxon>
    </lineage>
</organism>
<dbReference type="PROSITE" id="PS01189">
    <property type="entry name" value="RIBOSOMAL_S12E"/>
    <property type="match status" value="1"/>
</dbReference>
<dbReference type="InterPro" id="IPR000530">
    <property type="entry name" value="Ribosomal_eS12"/>
</dbReference>
<dbReference type="PRINTS" id="PR00972">
    <property type="entry name" value="RIBSOMALS12E"/>
</dbReference>
<reference evidence="6 7" key="1">
    <citation type="submission" date="2024-08" db="EMBL/GenBank/DDBJ databases">
        <title>Gnathostoma spinigerum genome.</title>
        <authorList>
            <person name="Gonzalez-Bertolin B."/>
            <person name="Monzon S."/>
            <person name="Zaballos A."/>
            <person name="Jimenez P."/>
            <person name="Dekumyoy P."/>
            <person name="Varona S."/>
            <person name="Cuesta I."/>
            <person name="Sumanam S."/>
            <person name="Adisakwattana P."/>
            <person name="Gasser R.B."/>
            <person name="Hernandez-Gonzalez A."/>
            <person name="Young N.D."/>
            <person name="Perteguer M.J."/>
        </authorList>
    </citation>
    <scope>NUCLEOTIDE SEQUENCE [LARGE SCALE GENOMIC DNA]</scope>
    <source>
        <strain evidence="6">AL3</strain>
        <tissue evidence="6">Liver</tissue>
    </source>
</reference>
<evidence type="ECO:0000313" key="6">
    <source>
        <dbReference type="EMBL" id="MFH4983978.1"/>
    </source>
</evidence>
<dbReference type="InterPro" id="IPR047860">
    <property type="entry name" value="Ribosomal_eS12_CS"/>
</dbReference>